<dbReference type="Proteomes" id="UP000838756">
    <property type="component" value="Unassembled WGS sequence"/>
</dbReference>
<evidence type="ECO:0000313" key="1">
    <source>
        <dbReference type="EMBL" id="CAH2216030.1"/>
    </source>
</evidence>
<sequence>AGVACDRDTYTVRAQRAVCGLDQKTIDLLPSPGAGNEWAKSLKPDSATLILSIQIRNKYLHLFGGHTLHDHSCS</sequence>
<evidence type="ECO:0000313" key="2">
    <source>
        <dbReference type="Proteomes" id="UP000838756"/>
    </source>
</evidence>
<accession>A0A8S4QLQ8</accession>
<keyword evidence="2" id="KW-1185">Reference proteome</keyword>
<organism evidence="1 2">
    <name type="scientific">Pararge aegeria aegeria</name>
    <dbReference type="NCBI Taxonomy" id="348720"/>
    <lineage>
        <taxon>Eukaryota</taxon>
        <taxon>Metazoa</taxon>
        <taxon>Ecdysozoa</taxon>
        <taxon>Arthropoda</taxon>
        <taxon>Hexapoda</taxon>
        <taxon>Insecta</taxon>
        <taxon>Pterygota</taxon>
        <taxon>Neoptera</taxon>
        <taxon>Endopterygota</taxon>
        <taxon>Lepidoptera</taxon>
        <taxon>Glossata</taxon>
        <taxon>Ditrysia</taxon>
        <taxon>Papilionoidea</taxon>
        <taxon>Nymphalidae</taxon>
        <taxon>Satyrinae</taxon>
        <taxon>Satyrini</taxon>
        <taxon>Parargina</taxon>
        <taxon>Pararge</taxon>
    </lineage>
</organism>
<feature type="non-terminal residue" evidence="1">
    <location>
        <position position="1"/>
    </location>
</feature>
<dbReference type="AlphaFoldDB" id="A0A8S4QLQ8"/>
<protein>
    <submittedName>
        <fullName evidence="1">Jg4253 protein</fullName>
    </submittedName>
</protein>
<gene>
    <name evidence="1" type="primary">jg4253</name>
    <name evidence="1" type="ORF">PAEG_LOCUS4108</name>
</gene>
<reference evidence="1" key="1">
    <citation type="submission" date="2022-03" db="EMBL/GenBank/DDBJ databases">
        <authorList>
            <person name="Lindestad O."/>
        </authorList>
    </citation>
    <scope>NUCLEOTIDE SEQUENCE</scope>
</reference>
<comment type="caution">
    <text evidence="1">The sequence shown here is derived from an EMBL/GenBank/DDBJ whole genome shotgun (WGS) entry which is preliminary data.</text>
</comment>
<dbReference type="OrthoDB" id="10012272at2759"/>
<proteinExistence type="predicted"/>
<name>A0A8S4QLQ8_9NEOP</name>
<dbReference type="EMBL" id="CAKXAJ010013747">
    <property type="protein sequence ID" value="CAH2216030.1"/>
    <property type="molecule type" value="Genomic_DNA"/>
</dbReference>